<dbReference type="Proteomes" id="UP000189628">
    <property type="component" value="Chromosome"/>
</dbReference>
<accession>A0A1U9VLZ5</accession>
<evidence type="ECO:0000313" key="2">
    <source>
        <dbReference type="EMBL" id="AQW31596.1"/>
    </source>
</evidence>
<evidence type="ECO:0000256" key="1">
    <source>
        <dbReference type="SAM" id="MobiDB-lite"/>
    </source>
</evidence>
<dbReference type="InterPro" id="IPR021551">
    <property type="entry name" value="DUF3005"/>
</dbReference>
<dbReference type="EMBL" id="CP019911">
    <property type="protein sequence ID" value="AQW31596.1"/>
    <property type="molecule type" value="Genomic_DNA"/>
</dbReference>
<evidence type="ECO:0000313" key="3">
    <source>
        <dbReference type="Proteomes" id="UP000189628"/>
    </source>
</evidence>
<dbReference type="Pfam" id="PF11448">
    <property type="entry name" value="DUF3005"/>
    <property type="match status" value="1"/>
</dbReference>
<feature type="compositionally biased region" description="Basic and acidic residues" evidence="1">
    <location>
        <begin position="65"/>
        <end position="74"/>
    </location>
</feature>
<protein>
    <recommendedName>
        <fullName evidence="4">DUF3005 domain-containing protein</fullName>
    </recommendedName>
</protein>
<reference evidence="2 3" key="1">
    <citation type="submission" date="2017-02" db="EMBL/GenBank/DDBJ databases">
        <title>Blood Disease Bacterium A2-HR MARDI.</title>
        <authorList>
            <person name="Badrun R."/>
            <person name="Abu Bakar N."/>
            <person name="Laboh R."/>
        </authorList>
    </citation>
    <scope>NUCLEOTIDE SEQUENCE [LARGE SCALE GENOMIC DNA]</scope>
    <source>
        <strain evidence="2 3">A2-HR MARDI</strain>
    </source>
</reference>
<feature type="region of interest" description="Disordered" evidence="1">
    <location>
        <begin position="1"/>
        <end position="80"/>
    </location>
</feature>
<name>A0A1U9VLZ5_9RALS</name>
<gene>
    <name evidence="2" type="ORF">B0B51_14575</name>
</gene>
<organism evidence="2 3">
    <name type="scientific">blood disease bacterium A2-HR MARDI</name>
    <dbReference type="NCBI Taxonomy" id="1944648"/>
    <lineage>
        <taxon>Bacteria</taxon>
        <taxon>Pseudomonadati</taxon>
        <taxon>Pseudomonadota</taxon>
        <taxon>Betaproteobacteria</taxon>
        <taxon>Burkholderiales</taxon>
        <taxon>Burkholderiaceae</taxon>
        <taxon>Ralstonia</taxon>
        <taxon>Ralstonia solanacearum species complex</taxon>
    </lineage>
</organism>
<dbReference type="AlphaFoldDB" id="A0A1U9VLZ5"/>
<evidence type="ECO:0008006" key="4">
    <source>
        <dbReference type="Google" id="ProtNLM"/>
    </source>
</evidence>
<proteinExistence type="predicted"/>
<sequence length="160" mass="16608">MVAPARAHAEGAHHARRPRLPTPPPQPEPDAAGAGRADDPVRLAARRIRSVDAAGTEASDDTVDTDGKGLEAARDPSPWQDNVIFSNATAANHIPETDPDLAGVDSRPGHGGLLISTAPGHAVTYRGTVDVATRTGTRTALRFSIGEAAAVRPQPGKPTR</sequence>